<organism evidence="3 4">
    <name type="scientific">Chryseomicrobium palamuruense</name>
    <dbReference type="NCBI Taxonomy" id="682973"/>
    <lineage>
        <taxon>Bacteria</taxon>
        <taxon>Bacillati</taxon>
        <taxon>Bacillota</taxon>
        <taxon>Bacilli</taxon>
        <taxon>Bacillales</taxon>
        <taxon>Caryophanaceae</taxon>
        <taxon>Chryseomicrobium</taxon>
    </lineage>
</organism>
<gene>
    <name evidence="3" type="ORF">ACFO0S_04210</name>
</gene>
<feature type="transmembrane region" description="Helical" evidence="1">
    <location>
        <begin position="132"/>
        <end position="154"/>
    </location>
</feature>
<name>A0ABV8USJ1_9BACL</name>
<keyword evidence="1" id="KW-1133">Transmembrane helix</keyword>
<keyword evidence="1" id="KW-0472">Membrane</keyword>
<reference evidence="4" key="1">
    <citation type="journal article" date="2019" name="Int. J. Syst. Evol. Microbiol.">
        <title>The Global Catalogue of Microorganisms (GCM) 10K type strain sequencing project: providing services to taxonomists for standard genome sequencing and annotation.</title>
        <authorList>
            <consortium name="The Broad Institute Genomics Platform"/>
            <consortium name="The Broad Institute Genome Sequencing Center for Infectious Disease"/>
            <person name="Wu L."/>
            <person name="Ma J."/>
        </authorList>
    </citation>
    <scope>NUCLEOTIDE SEQUENCE [LARGE SCALE GENOMIC DNA]</scope>
    <source>
        <strain evidence="4">CCUG 50353</strain>
    </source>
</reference>
<keyword evidence="4" id="KW-1185">Reference proteome</keyword>
<dbReference type="EMBL" id="JBHSEF010000010">
    <property type="protein sequence ID" value="MFC4354276.1"/>
    <property type="molecule type" value="Genomic_DNA"/>
</dbReference>
<evidence type="ECO:0000256" key="1">
    <source>
        <dbReference type="SAM" id="Phobius"/>
    </source>
</evidence>
<dbReference type="RefSeq" id="WP_378140537.1">
    <property type="nucleotide sequence ID" value="NZ_JBHSEF010000010.1"/>
</dbReference>
<sequence length="166" mass="18591">MVLKHTIATSLVLILCIVFFMQTINYPTTAARLPQILLVIIAALAIIMLMNAIRASKNENDKFSKEINIPDSEIQMNSSTNNKVQEIVNVKRVVIFGLLIAGYILLMEIIGYFIITPLFVFISLMYLRATTLIWAIILSIGFTAFIYGIFSMFLNVPVPLGILFGN</sequence>
<dbReference type="Proteomes" id="UP001595733">
    <property type="component" value="Unassembled WGS sequence"/>
</dbReference>
<proteinExistence type="predicted"/>
<evidence type="ECO:0000259" key="2">
    <source>
        <dbReference type="Pfam" id="PF07331"/>
    </source>
</evidence>
<feature type="transmembrane region" description="Helical" evidence="1">
    <location>
        <begin position="7"/>
        <end position="24"/>
    </location>
</feature>
<accession>A0ABV8USJ1</accession>
<keyword evidence="1" id="KW-0812">Transmembrane</keyword>
<dbReference type="InterPro" id="IPR009936">
    <property type="entry name" value="DUF1468"/>
</dbReference>
<evidence type="ECO:0000313" key="4">
    <source>
        <dbReference type="Proteomes" id="UP001595733"/>
    </source>
</evidence>
<feature type="domain" description="DUF1468" evidence="2">
    <location>
        <begin position="11"/>
        <end position="159"/>
    </location>
</feature>
<comment type="caution">
    <text evidence="3">The sequence shown here is derived from an EMBL/GenBank/DDBJ whole genome shotgun (WGS) entry which is preliminary data.</text>
</comment>
<dbReference type="Pfam" id="PF07331">
    <property type="entry name" value="TctB"/>
    <property type="match status" value="1"/>
</dbReference>
<feature type="transmembrane region" description="Helical" evidence="1">
    <location>
        <begin position="36"/>
        <end position="53"/>
    </location>
</feature>
<protein>
    <submittedName>
        <fullName evidence="3">Tripartite tricarboxylate transporter TctB family protein</fullName>
    </submittedName>
</protein>
<feature type="transmembrane region" description="Helical" evidence="1">
    <location>
        <begin position="93"/>
        <end position="126"/>
    </location>
</feature>
<evidence type="ECO:0000313" key="3">
    <source>
        <dbReference type="EMBL" id="MFC4354276.1"/>
    </source>
</evidence>